<feature type="transmembrane region" description="Helical" evidence="1">
    <location>
        <begin position="86"/>
        <end position="109"/>
    </location>
</feature>
<keyword evidence="1" id="KW-0472">Membrane</keyword>
<evidence type="ECO:0000256" key="1">
    <source>
        <dbReference type="SAM" id="Phobius"/>
    </source>
</evidence>
<feature type="transmembrane region" description="Helical" evidence="1">
    <location>
        <begin position="189"/>
        <end position="208"/>
    </location>
</feature>
<keyword evidence="3" id="KW-1185">Reference proteome</keyword>
<proteinExistence type="predicted"/>
<feature type="transmembrane region" description="Helical" evidence="1">
    <location>
        <begin position="250"/>
        <end position="270"/>
    </location>
</feature>
<evidence type="ECO:0000313" key="3">
    <source>
        <dbReference type="Proteomes" id="UP000076863"/>
    </source>
</evidence>
<comment type="caution">
    <text evidence="2">The sequence shown here is derived from an EMBL/GenBank/DDBJ whole genome shotgun (WGS) entry which is preliminary data.</text>
</comment>
<feature type="transmembrane region" description="Helical" evidence="1">
    <location>
        <begin position="220"/>
        <end position="238"/>
    </location>
</feature>
<dbReference type="GO" id="GO:0016787">
    <property type="term" value="F:hydrolase activity"/>
    <property type="evidence" value="ECO:0007669"/>
    <property type="project" value="UniProtKB-KW"/>
</dbReference>
<keyword evidence="2" id="KW-0378">Hydrolase</keyword>
<gene>
    <name evidence="2" type="ORF">BBO_09256</name>
</gene>
<dbReference type="AlphaFoldDB" id="A0A166W369"/>
<sequence>MAAIQQSSPIIWWWFSKTTTILWGSSSVQPLSQSSVIFRNSTAGAGLMKHATTLRATYERATPQQHSGKSKPTPLFTMQLVGALDYSLALVVCGFGVVYLSLGLAIYCSPQRGDRLAALNDGTSFLKRKFFIYSVSSFAFMASFFIARQKPDNQLLIFVLFNAWRLSNSLCISAELCHIHLQINPFKGVCSSLSIVGLYLLLAVAVLVPGFQNYVTAGRQWLWLFMPAHAAVCLVMPFSRNRPGEYPKPVYFLLALCVICAGTGLAATIVSTQDAPELQQIQYGCQSTIPLATLYVGRIKALVEMHNNSKEERERARLPQQPVSATNSHIQLHHDNLTCFEHCDRSGGEYELHLFPLGD</sequence>
<accession>A0A166W369</accession>
<name>A0A166W369_9HYPO</name>
<dbReference type="Proteomes" id="UP000076863">
    <property type="component" value="Unassembled WGS sequence"/>
</dbReference>
<keyword evidence="1" id="KW-1133">Transmembrane helix</keyword>
<reference evidence="2 3" key="1">
    <citation type="journal article" date="2016" name="Genome Biol. Evol.">
        <title>Divergent and convergent evolution of fungal pathogenicity.</title>
        <authorList>
            <person name="Shang Y."/>
            <person name="Xiao G."/>
            <person name="Zheng P."/>
            <person name="Cen K."/>
            <person name="Zhan S."/>
            <person name="Wang C."/>
        </authorList>
    </citation>
    <scope>NUCLEOTIDE SEQUENCE [LARGE SCALE GENOMIC DNA]</scope>
    <source>
        <strain evidence="2 3">RCEF 3172</strain>
    </source>
</reference>
<keyword evidence="1" id="KW-0812">Transmembrane</keyword>
<dbReference type="OrthoDB" id="10486623at2759"/>
<feature type="transmembrane region" description="Helical" evidence="1">
    <location>
        <begin position="130"/>
        <end position="149"/>
    </location>
</feature>
<dbReference type="EMBL" id="AZHA01000057">
    <property type="protein sequence ID" value="OAA34303.1"/>
    <property type="molecule type" value="Genomic_DNA"/>
</dbReference>
<evidence type="ECO:0000313" key="2">
    <source>
        <dbReference type="EMBL" id="OAA34303.1"/>
    </source>
</evidence>
<organism evidence="2 3">
    <name type="scientific">Beauveria brongniartii RCEF 3172</name>
    <dbReference type="NCBI Taxonomy" id="1081107"/>
    <lineage>
        <taxon>Eukaryota</taxon>
        <taxon>Fungi</taxon>
        <taxon>Dikarya</taxon>
        <taxon>Ascomycota</taxon>
        <taxon>Pezizomycotina</taxon>
        <taxon>Sordariomycetes</taxon>
        <taxon>Hypocreomycetidae</taxon>
        <taxon>Hypocreales</taxon>
        <taxon>Cordycipitaceae</taxon>
        <taxon>Beauveria</taxon>
        <taxon>Beauveria brongniartii</taxon>
    </lineage>
</organism>
<protein>
    <submittedName>
        <fullName evidence="2">Glycoside hydrolase, clan GH-D</fullName>
    </submittedName>
</protein>